<organism evidence="1">
    <name type="scientific">marine metagenome</name>
    <dbReference type="NCBI Taxonomy" id="408172"/>
    <lineage>
        <taxon>unclassified sequences</taxon>
        <taxon>metagenomes</taxon>
        <taxon>ecological metagenomes</taxon>
    </lineage>
</organism>
<evidence type="ECO:0008006" key="2">
    <source>
        <dbReference type="Google" id="ProtNLM"/>
    </source>
</evidence>
<dbReference type="NCBIfam" id="TIGR02444">
    <property type="entry name" value="TIGR02444 family protein"/>
    <property type="match status" value="1"/>
</dbReference>
<sequence>MSNPPTEFWDFSLNLYAKPGVSEACLQLQNSFGLDVNLVLFCLWFGHKNGKLKKDILQKALMFSQPWKKEVVQPLRDTRTWLKASHQYFSKTNDSQFDKLRERIKLDELAAEKYQQQVLEAYALADELPSEKIGFKAAEENLNRYLAAIGIQRETSMNALLLKINRASDSI</sequence>
<proteinExistence type="predicted"/>
<gene>
    <name evidence="1" type="ORF">METZ01_LOCUS23577</name>
</gene>
<reference evidence="1" key="1">
    <citation type="submission" date="2018-05" db="EMBL/GenBank/DDBJ databases">
        <authorList>
            <person name="Lanie J.A."/>
            <person name="Ng W.-L."/>
            <person name="Kazmierczak K.M."/>
            <person name="Andrzejewski T.M."/>
            <person name="Davidsen T.M."/>
            <person name="Wayne K.J."/>
            <person name="Tettelin H."/>
            <person name="Glass J.I."/>
            <person name="Rusch D."/>
            <person name="Podicherti R."/>
            <person name="Tsui H.-C.T."/>
            <person name="Winkler M.E."/>
        </authorList>
    </citation>
    <scope>NUCLEOTIDE SEQUENCE</scope>
</reference>
<dbReference type="InterPro" id="IPR012659">
    <property type="entry name" value="CHP02444"/>
</dbReference>
<dbReference type="EMBL" id="UINC01001099">
    <property type="protein sequence ID" value="SUZ70723.1"/>
    <property type="molecule type" value="Genomic_DNA"/>
</dbReference>
<accession>A0A381PZ92</accession>
<dbReference type="AlphaFoldDB" id="A0A381PZ92"/>
<name>A0A381PZ92_9ZZZZ</name>
<evidence type="ECO:0000313" key="1">
    <source>
        <dbReference type="EMBL" id="SUZ70723.1"/>
    </source>
</evidence>
<dbReference type="Pfam" id="PF09523">
    <property type="entry name" value="DUF2390"/>
    <property type="match status" value="1"/>
</dbReference>
<protein>
    <recommendedName>
        <fullName evidence="2">TIGR02444 family protein</fullName>
    </recommendedName>
</protein>